<keyword evidence="8" id="KW-1185">Reference proteome</keyword>
<dbReference type="InterPro" id="IPR002071">
    <property type="entry name" value="Thermonucl_AS"/>
</dbReference>
<dbReference type="GO" id="GO:0003676">
    <property type="term" value="F:nucleic acid binding"/>
    <property type="evidence" value="ECO:0007669"/>
    <property type="project" value="InterPro"/>
</dbReference>
<dbReference type="GO" id="GO:0004519">
    <property type="term" value="F:endonuclease activity"/>
    <property type="evidence" value="ECO:0007669"/>
    <property type="project" value="UniProtKB-KW"/>
</dbReference>
<dbReference type="Proteomes" id="UP000184047">
    <property type="component" value="Unassembled WGS sequence"/>
</dbReference>
<feature type="signal peptide" evidence="5">
    <location>
        <begin position="1"/>
        <end position="21"/>
    </location>
</feature>
<feature type="chain" id="PRO_5012070379" evidence="5">
    <location>
        <begin position="22"/>
        <end position="180"/>
    </location>
</feature>
<evidence type="ECO:0000256" key="5">
    <source>
        <dbReference type="SAM" id="SignalP"/>
    </source>
</evidence>
<evidence type="ECO:0000313" key="7">
    <source>
        <dbReference type="EMBL" id="SHH35001.1"/>
    </source>
</evidence>
<organism evidence="7 8">
    <name type="scientific">Chryseobacterium oranimense</name>
    <dbReference type="NCBI Taxonomy" id="421058"/>
    <lineage>
        <taxon>Bacteria</taxon>
        <taxon>Pseudomonadati</taxon>
        <taxon>Bacteroidota</taxon>
        <taxon>Flavobacteriia</taxon>
        <taxon>Flavobacteriales</taxon>
        <taxon>Weeksellaceae</taxon>
        <taxon>Chryseobacterium group</taxon>
        <taxon>Chryseobacterium</taxon>
    </lineage>
</organism>
<evidence type="ECO:0000256" key="2">
    <source>
        <dbReference type="ARBA" id="ARBA00022759"/>
    </source>
</evidence>
<accession>A0A1M5S949</accession>
<dbReference type="InterPro" id="IPR035437">
    <property type="entry name" value="SNase_OB-fold_sf"/>
</dbReference>
<dbReference type="OrthoDB" id="9805504at2"/>
<dbReference type="SMART" id="SM00318">
    <property type="entry name" value="SNc"/>
    <property type="match status" value="1"/>
</dbReference>
<evidence type="ECO:0000313" key="8">
    <source>
        <dbReference type="Proteomes" id="UP000184047"/>
    </source>
</evidence>
<dbReference type="SUPFAM" id="SSF50199">
    <property type="entry name" value="Staphylococcal nuclease"/>
    <property type="match status" value="1"/>
</dbReference>
<evidence type="ECO:0000256" key="4">
    <source>
        <dbReference type="SAM" id="MobiDB-lite"/>
    </source>
</evidence>
<keyword evidence="1" id="KW-0540">Nuclease</keyword>
<evidence type="ECO:0000256" key="1">
    <source>
        <dbReference type="ARBA" id="ARBA00022722"/>
    </source>
</evidence>
<dbReference type="InterPro" id="IPR016071">
    <property type="entry name" value="Staphylococal_nuclease_OB-fold"/>
</dbReference>
<dbReference type="Gene3D" id="2.40.50.90">
    <property type="match status" value="1"/>
</dbReference>
<dbReference type="AlphaFoldDB" id="A0A1M5S949"/>
<dbReference type="PROSITE" id="PS50830">
    <property type="entry name" value="TNASE_3"/>
    <property type="match status" value="1"/>
</dbReference>
<keyword evidence="2 7" id="KW-0255">Endonuclease</keyword>
<dbReference type="PROSITE" id="PS01123">
    <property type="entry name" value="TNASE_1"/>
    <property type="match status" value="1"/>
</dbReference>
<dbReference type="PANTHER" id="PTHR12302">
    <property type="entry name" value="EBNA2 BINDING PROTEIN P100"/>
    <property type="match status" value="1"/>
</dbReference>
<dbReference type="PANTHER" id="PTHR12302:SF3">
    <property type="entry name" value="SERINE_THREONINE-PROTEIN KINASE 31"/>
    <property type="match status" value="1"/>
</dbReference>
<gene>
    <name evidence="7" type="ORF">SAMN05421866_2680</name>
</gene>
<reference evidence="8" key="1">
    <citation type="submission" date="2016-11" db="EMBL/GenBank/DDBJ databases">
        <authorList>
            <person name="Varghese N."/>
            <person name="Submissions S."/>
        </authorList>
    </citation>
    <scope>NUCLEOTIDE SEQUENCE [LARGE SCALE GENOMIC DNA]</scope>
    <source>
        <strain evidence="8">DSM 19055</strain>
    </source>
</reference>
<dbReference type="STRING" id="421058.SAMN05421866_2680"/>
<evidence type="ECO:0000256" key="3">
    <source>
        <dbReference type="ARBA" id="ARBA00022801"/>
    </source>
</evidence>
<sequence>MRILLPALLCFPFLFFSQTTAKVVGISDGDTITVLLDGNVQKKLRLAEVDCPENRQPFGKNAKKFTSDQVFARQITFTETDKDRYGRSVAKVYYDNGKYLSAEIIKAGYGWWYYSYSENTDLGKMQEAAKIKRLGLWQDKKAISPWDFRKQQRENAKIKRLQKQSEQQVQKTDTEKTRAI</sequence>
<evidence type="ECO:0000259" key="6">
    <source>
        <dbReference type="PROSITE" id="PS50830"/>
    </source>
</evidence>
<dbReference type="eggNOG" id="COG1525">
    <property type="taxonomic scope" value="Bacteria"/>
</dbReference>
<feature type="region of interest" description="Disordered" evidence="4">
    <location>
        <begin position="155"/>
        <end position="180"/>
    </location>
</feature>
<dbReference type="Pfam" id="PF00565">
    <property type="entry name" value="SNase"/>
    <property type="match status" value="1"/>
</dbReference>
<keyword evidence="3" id="KW-0378">Hydrolase</keyword>
<name>A0A1M5S949_9FLAO</name>
<dbReference type="GO" id="GO:0016787">
    <property type="term" value="F:hydrolase activity"/>
    <property type="evidence" value="ECO:0007669"/>
    <property type="project" value="UniProtKB-KW"/>
</dbReference>
<feature type="domain" description="TNase-like" evidence="6">
    <location>
        <begin position="17"/>
        <end position="139"/>
    </location>
</feature>
<dbReference type="EMBL" id="FQWT01000003">
    <property type="protein sequence ID" value="SHH35001.1"/>
    <property type="molecule type" value="Genomic_DNA"/>
</dbReference>
<keyword evidence="5" id="KW-0732">Signal</keyword>
<dbReference type="RefSeq" id="WP_073063587.1">
    <property type="nucleotide sequence ID" value="NZ_FQWT01000003.1"/>
</dbReference>
<dbReference type="PROSITE" id="PS01284">
    <property type="entry name" value="TNASE_2"/>
    <property type="match status" value="1"/>
</dbReference>
<proteinExistence type="predicted"/>
<protein>
    <submittedName>
        <fullName evidence="7">Endonuclease YncB, thermonuclease family</fullName>
    </submittedName>
</protein>